<keyword evidence="2" id="KW-1185">Reference proteome</keyword>
<dbReference type="RefSeq" id="WP_345342922.1">
    <property type="nucleotide sequence ID" value="NZ_BAABFB010000026.1"/>
</dbReference>
<gene>
    <name evidence="1" type="ORF">GCM10023094_12520</name>
</gene>
<reference evidence="2" key="1">
    <citation type="journal article" date="2019" name="Int. J. Syst. Evol. Microbiol.">
        <title>The Global Catalogue of Microorganisms (GCM) 10K type strain sequencing project: providing services to taxonomists for standard genome sequencing and annotation.</title>
        <authorList>
            <consortium name="The Broad Institute Genomics Platform"/>
            <consortium name="The Broad Institute Genome Sequencing Center for Infectious Disease"/>
            <person name="Wu L."/>
            <person name="Ma J."/>
        </authorList>
    </citation>
    <scope>NUCLEOTIDE SEQUENCE [LARGE SCALE GENOMIC DNA]</scope>
    <source>
        <strain evidence="2">JCM 32206</strain>
    </source>
</reference>
<organism evidence="1 2">
    <name type="scientific">Rhodococcus olei</name>
    <dbReference type="NCBI Taxonomy" id="2161675"/>
    <lineage>
        <taxon>Bacteria</taxon>
        <taxon>Bacillati</taxon>
        <taxon>Actinomycetota</taxon>
        <taxon>Actinomycetes</taxon>
        <taxon>Mycobacteriales</taxon>
        <taxon>Nocardiaceae</taxon>
        <taxon>Rhodococcus</taxon>
    </lineage>
</organism>
<dbReference type="EMBL" id="BAABFB010000026">
    <property type="protein sequence ID" value="GAA4475309.1"/>
    <property type="molecule type" value="Genomic_DNA"/>
</dbReference>
<accession>A0ABP8NYZ9</accession>
<evidence type="ECO:0000313" key="1">
    <source>
        <dbReference type="EMBL" id="GAA4475309.1"/>
    </source>
</evidence>
<dbReference type="Proteomes" id="UP001501183">
    <property type="component" value="Unassembled WGS sequence"/>
</dbReference>
<comment type="caution">
    <text evidence="1">The sequence shown here is derived from an EMBL/GenBank/DDBJ whole genome shotgun (WGS) entry which is preliminary data.</text>
</comment>
<evidence type="ECO:0000313" key="2">
    <source>
        <dbReference type="Proteomes" id="UP001501183"/>
    </source>
</evidence>
<proteinExistence type="predicted"/>
<protein>
    <submittedName>
        <fullName evidence="1">Uncharacterized protein</fullName>
    </submittedName>
</protein>
<sequence length="67" mass="7342">MVERTATDHTASVLVVAMPEEAIHRALRELERATMHLDAGDALLDGGDPDRFHAALDDYNTALRGEL</sequence>
<name>A0ABP8NYZ9_9NOCA</name>